<evidence type="ECO:0000256" key="2">
    <source>
        <dbReference type="ARBA" id="ARBA00023054"/>
    </source>
</evidence>
<dbReference type="Gene3D" id="2.40.30.170">
    <property type="match status" value="1"/>
</dbReference>
<dbReference type="Gene3D" id="2.40.50.100">
    <property type="match status" value="1"/>
</dbReference>
<reference evidence="6" key="1">
    <citation type="journal article" date="2020" name="mSystems">
        <title>Genome- and Community-Level Interaction Insights into Carbon Utilization and Element Cycling Functions of Hydrothermarchaeota in Hydrothermal Sediment.</title>
        <authorList>
            <person name="Zhou Z."/>
            <person name="Liu Y."/>
            <person name="Xu W."/>
            <person name="Pan J."/>
            <person name="Luo Z.H."/>
            <person name="Li M."/>
        </authorList>
    </citation>
    <scope>NUCLEOTIDE SEQUENCE [LARGE SCALE GENOMIC DNA]</scope>
    <source>
        <strain evidence="6">SpSt-855</strain>
    </source>
</reference>
<dbReference type="EMBL" id="DTKL01000072">
    <property type="protein sequence ID" value="HGY95290.1"/>
    <property type="molecule type" value="Genomic_DNA"/>
</dbReference>
<comment type="subcellular location">
    <subcellularLocation>
        <location evidence="1">Cell envelope</location>
    </subcellularLocation>
</comment>
<protein>
    <submittedName>
        <fullName evidence="6">HlyD family efflux transporter periplasmic adaptor subunit</fullName>
    </submittedName>
</protein>
<evidence type="ECO:0000256" key="1">
    <source>
        <dbReference type="ARBA" id="ARBA00004196"/>
    </source>
</evidence>
<dbReference type="PANTHER" id="PTHR32347">
    <property type="entry name" value="EFFLUX SYSTEM COMPONENT YKNX-RELATED"/>
    <property type="match status" value="1"/>
</dbReference>
<accession>A0A7V4XUW8</accession>
<dbReference type="Pfam" id="PF25917">
    <property type="entry name" value="BSH_RND"/>
    <property type="match status" value="1"/>
</dbReference>
<dbReference type="SUPFAM" id="SSF111369">
    <property type="entry name" value="HlyD-like secretion proteins"/>
    <property type="match status" value="3"/>
</dbReference>
<evidence type="ECO:0000256" key="3">
    <source>
        <dbReference type="SAM" id="Coils"/>
    </source>
</evidence>
<dbReference type="PANTHER" id="PTHR32347:SF14">
    <property type="entry name" value="EFFLUX SYSTEM COMPONENT YKNX-RELATED"/>
    <property type="match status" value="1"/>
</dbReference>
<dbReference type="Pfam" id="PF25990">
    <property type="entry name" value="Beta-barrel_YknX"/>
    <property type="match status" value="1"/>
</dbReference>
<dbReference type="InterPro" id="IPR058636">
    <property type="entry name" value="Beta-barrel_YknX"/>
</dbReference>
<feature type="domain" description="Multidrug resistance protein MdtA-like barrel-sandwich hybrid" evidence="4">
    <location>
        <begin position="58"/>
        <end position="235"/>
    </location>
</feature>
<evidence type="ECO:0000313" key="6">
    <source>
        <dbReference type="EMBL" id="HGY95290.1"/>
    </source>
</evidence>
<dbReference type="InterPro" id="IPR058625">
    <property type="entry name" value="MdtA-like_BSH"/>
</dbReference>
<dbReference type="Gene3D" id="1.10.287.470">
    <property type="entry name" value="Helix hairpin bin"/>
    <property type="match status" value="1"/>
</dbReference>
<dbReference type="Gene3D" id="2.40.420.20">
    <property type="match status" value="1"/>
</dbReference>
<proteinExistence type="predicted"/>
<evidence type="ECO:0000259" key="5">
    <source>
        <dbReference type="Pfam" id="PF25990"/>
    </source>
</evidence>
<feature type="domain" description="YknX-like beta-barrel" evidence="5">
    <location>
        <begin position="253"/>
        <end position="338"/>
    </location>
</feature>
<evidence type="ECO:0000259" key="4">
    <source>
        <dbReference type="Pfam" id="PF25917"/>
    </source>
</evidence>
<organism evidence="6">
    <name type="scientific">Acidobacterium capsulatum</name>
    <dbReference type="NCBI Taxonomy" id="33075"/>
    <lineage>
        <taxon>Bacteria</taxon>
        <taxon>Pseudomonadati</taxon>
        <taxon>Acidobacteriota</taxon>
        <taxon>Terriglobia</taxon>
        <taxon>Terriglobales</taxon>
        <taxon>Acidobacteriaceae</taxon>
        <taxon>Acidobacterium</taxon>
    </lineage>
</organism>
<name>A0A7V4XUW8_9BACT</name>
<comment type="caution">
    <text evidence="6">The sequence shown here is derived from an EMBL/GenBank/DDBJ whole genome shotgun (WGS) entry which is preliminary data.</text>
</comment>
<feature type="coiled-coil region" evidence="3">
    <location>
        <begin position="118"/>
        <end position="145"/>
    </location>
</feature>
<dbReference type="GO" id="GO:0030313">
    <property type="term" value="C:cell envelope"/>
    <property type="evidence" value="ECO:0007669"/>
    <property type="project" value="UniProtKB-SubCell"/>
</dbReference>
<dbReference type="InterPro" id="IPR050465">
    <property type="entry name" value="UPF0194_transport"/>
</dbReference>
<gene>
    <name evidence="6" type="ORF">ENW50_11490</name>
</gene>
<keyword evidence="2 3" id="KW-0175">Coiled coil</keyword>
<dbReference type="AlphaFoldDB" id="A0A7V4XUW8"/>
<sequence>MKKVLLVVVVVLVLGGIVALTIVRAHAGGTKVLTGEVVREDLTSTVSATGQIKPKEYVNLGATAFGPITNLYVKEGDHVHAGEVVATIDNVQQAAAVAGQKAAIAAAQRTVAADLAAQATAQANIEHAQAQLTQAESEYKRAEALYKAQVMSLQDFETDKATYFADVASLAQAKAGLTQDKAQTAAAEAQLRTQQATLKSNQDQLNKTLAIAPFDGIVTNLPVRKGETVVEGIQNAEGSTLMTIANMSTVTAEVMVDEDDIINVSIGQPAQVTVDALPGESFAGHVTEVGDQALLRSTGVSTSQSTSGTQEAKDFKVVITLDHPNKDLKPGLSCTAKITTATRQNVVAIPIQALTMRTQSSLKKTASKNAADTTMASTEPQIQGVFVVSPGAKPKVHYVAVKTGITGTTDIEVLSGLKPGQEIVIGPYSVLRTLKNGDLIQREKTGLATTTTTGSSN</sequence>